<evidence type="ECO:0000259" key="1">
    <source>
        <dbReference type="Pfam" id="PF18648"/>
    </source>
</evidence>
<protein>
    <recommendedName>
        <fullName evidence="1">Tse2 ADP-ribosyltransferase toxin domain-containing protein</fullName>
    </recommendedName>
</protein>
<dbReference type="OrthoDB" id="2746507at2759"/>
<dbReference type="Pfam" id="PF18648">
    <property type="entry name" value="ADPRTs_Tse2"/>
    <property type="match status" value="1"/>
</dbReference>
<proteinExistence type="predicted"/>
<evidence type="ECO:0000313" key="3">
    <source>
        <dbReference type="Proteomes" id="UP000193067"/>
    </source>
</evidence>
<accession>A0A1Y2IJ03</accession>
<name>A0A1Y2IJ03_TRAC3</name>
<dbReference type="EMBL" id="KZ084113">
    <property type="protein sequence ID" value="OSD01156.1"/>
    <property type="molecule type" value="Genomic_DNA"/>
</dbReference>
<evidence type="ECO:0000313" key="2">
    <source>
        <dbReference type="EMBL" id="OSD01156.1"/>
    </source>
</evidence>
<dbReference type="AlphaFoldDB" id="A0A1Y2IJ03"/>
<reference evidence="2 3" key="1">
    <citation type="journal article" date="2015" name="Biotechnol. Biofuels">
        <title>Enhanced degradation of softwood versus hardwood by the white-rot fungus Pycnoporus coccineus.</title>
        <authorList>
            <person name="Couturier M."/>
            <person name="Navarro D."/>
            <person name="Chevret D."/>
            <person name="Henrissat B."/>
            <person name="Piumi F."/>
            <person name="Ruiz-Duenas F.J."/>
            <person name="Martinez A.T."/>
            <person name="Grigoriev I.V."/>
            <person name="Riley R."/>
            <person name="Lipzen A."/>
            <person name="Berrin J.G."/>
            <person name="Master E.R."/>
            <person name="Rosso M.N."/>
        </authorList>
    </citation>
    <scope>NUCLEOTIDE SEQUENCE [LARGE SCALE GENOMIC DNA]</scope>
    <source>
        <strain evidence="2 3">BRFM310</strain>
    </source>
</reference>
<sequence>MPLPNLFRHRIPLSPLQVWVGMDIMLQNGYVGPASGGISTFSHKPSRWTDDQLWVLPHTSPLGTNLQAIDDYGTHWLIAPAREMTLKEYEGHLADLASRAVRYSELGEIATSPKDFQAIGDTPVFKDVSTHPVKMVRCVYEALATVAQQHIKIQGWDQNDYEYVAVLAQLLDDDKLQLSTLVWNPADTGGGWSRERAFAARAVAEYIAQELARAKASGDDDQEADVLNFVEYLRVIFRFSVQENPYRPSSESGTA</sequence>
<dbReference type="Proteomes" id="UP000193067">
    <property type="component" value="Unassembled WGS sequence"/>
</dbReference>
<gene>
    <name evidence="2" type="ORF">PYCCODRAFT_1468846</name>
</gene>
<dbReference type="InterPro" id="IPR041018">
    <property type="entry name" value="ADPRTs_Tse2"/>
</dbReference>
<feature type="domain" description="Tse2 ADP-ribosyltransferase toxin" evidence="1">
    <location>
        <begin position="49"/>
        <end position="101"/>
    </location>
</feature>
<keyword evidence="3" id="KW-1185">Reference proteome</keyword>
<organism evidence="2 3">
    <name type="scientific">Trametes coccinea (strain BRFM310)</name>
    <name type="common">Pycnoporus coccineus</name>
    <dbReference type="NCBI Taxonomy" id="1353009"/>
    <lineage>
        <taxon>Eukaryota</taxon>
        <taxon>Fungi</taxon>
        <taxon>Dikarya</taxon>
        <taxon>Basidiomycota</taxon>
        <taxon>Agaricomycotina</taxon>
        <taxon>Agaricomycetes</taxon>
        <taxon>Polyporales</taxon>
        <taxon>Polyporaceae</taxon>
        <taxon>Trametes</taxon>
    </lineage>
</organism>